<dbReference type="RefSeq" id="WP_241447813.1">
    <property type="nucleotide sequence ID" value="NZ_JAKZHW010000002.1"/>
</dbReference>
<comment type="caution">
    <text evidence="2">The sequence shown here is derived from an EMBL/GenBank/DDBJ whole genome shotgun (WGS) entry which is preliminary data.</text>
</comment>
<sequence>MAVASLPPRQSVPAEQQAPPEFYAPIPKLEEWQSASNEPLEMPSWRGPVSKPAQAQVPVPSFIPRKILDRLQLDAWAMYRGTPGTGSLASGGTLGGSQVGGRLTYAINPALAASLRWSSPIGSVRGGEAAAGIRWKPIASIPIAITAERRQAVGRYSTGRSDFALFAEGGLYERPIGWNLMLDGYAQAGVVGLQTRDLFADGGFAVSRPVWGRFSAGLGAWGGYQPGLYRIDAGPRVSMRVRQNVSVHLDWRQRLAGTAEPASGPALTVGANF</sequence>
<evidence type="ECO:0000313" key="2">
    <source>
        <dbReference type="EMBL" id="MCH8616935.1"/>
    </source>
</evidence>
<reference evidence="2 3" key="1">
    <citation type="submission" date="2022-03" db="EMBL/GenBank/DDBJ databases">
        <authorList>
            <person name="Jo J.-H."/>
            <person name="Im W.-T."/>
        </authorList>
    </citation>
    <scope>NUCLEOTIDE SEQUENCE [LARGE SCALE GENOMIC DNA]</scope>
    <source>
        <strain evidence="2 3">SM33</strain>
    </source>
</reference>
<protein>
    <recommendedName>
        <fullName evidence="4">Bacteriophage N4 adsorption protein A C-terminal domain-containing protein</fullName>
    </recommendedName>
</protein>
<gene>
    <name evidence="2" type="ORF">LZ016_12615</name>
</gene>
<feature type="region of interest" description="Disordered" evidence="1">
    <location>
        <begin position="1"/>
        <end position="27"/>
    </location>
</feature>
<dbReference type="EMBL" id="JAKZHW010000002">
    <property type="protein sequence ID" value="MCH8616935.1"/>
    <property type="molecule type" value="Genomic_DNA"/>
</dbReference>
<organism evidence="2 3">
    <name type="scientific">Sphingomonas telluris</name>
    <dbReference type="NCBI Taxonomy" id="2907998"/>
    <lineage>
        <taxon>Bacteria</taxon>
        <taxon>Pseudomonadati</taxon>
        <taxon>Pseudomonadota</taxon>
        <taxon>Alphaproteobacteria</taxon>
        <taxon>Sphingomonadales</taxon>
        <taxon>Sphingomonadaceae</taxon>
        <taxon>Sphingomonas</taxon>
    </lineage>
</organism>
<evidence type="ECO:0000313" key="3">
    <source>
        <dbReference type="Proteomes" id="UP001203058"/>
    </source>
</evidence>
<accession>A0ABS9VPM6</accession>
<evidence type="ECO:0000256" key="1">
    <source>
        <dbReference type="SAM" id="MobiDB-lite"/>
    </source>
</evidence>
<dbReference type="Proteomes" id="UP001203058">
    <property type="component" value="Unassembled WGS sequence"/>
</dbReference>
<proteinExistence type="predicted"/>
<keyword evidence="3" id="KW-1185">Reference proteome</keyword>
<evidence type="ECO:0008006" key="4">
    <source>
        <dbReference type="Google" id="ProtNLM"/>
    </source>
</evidence>
<name>A0ABS9VPM6_9SPHN</name>